<dbReference type="SUPFAM" id="SSF81660">
    <property type="entry name" value="Metal cation-transporting ATPase, ATP-binding domain N"/>
    <property type="match status" value="1"/>
</dbReference>
<dbReference type="InterPro" id="IPR023299">
    <property type="entry name" value="ATPase_P-typ_cyto_dom_N"/>
</dbReference>
<evidence type="ECO:0000256" key="2">
    <source>
        <dbReference type="ARBA" id="ARBA00022692"/>
    </source>
</evidence>
<dbReference type="GO" id="GO:0055070">
    <property type="term" value="P:copper ion homeostasis"/>
    <property type="evidence" value="ECO:0007669"/>
    <property type="project" value="TreeGrafter"/>
</dbReference>
<protein>
    <recommendedName>
        <fullName evidence="7">HMA domain-containing protein</fullName>
    </recommendedName>
</protein>
<keyword evidence="5" id="KW-0472">Membrane</keyword>
<dbReference type="NCBIfam" id="TIGR01494">
    <property type="entry name" value="ATPase_P-type"/>
    <property type="match status" value="1"/>
</dbReference>
<proteinExistence type="predicted"/>
<dbReference type="PANTHER" id="PTHR43520:SF8">
    <property type="entry name" value="P-TYPE CU(+) TRANSPORTER"/>
    <property type="match status" value="1"/>
</dbReference>
<reference evidence="6" key="1">
    <citation type="journal article" date="2014" name="Front. Microbiol.">
        <title>High frequency of phylogenetically diverse reductive dehalogenase-homologous genes in deep subseafloor sedimentary metagenomes.</title>
        <authorList>
            <person name="Kawai M."/>
            <person name="Futagami T."/>
            <person name="Toyoda A."/>
            <person name="Takaki Y."/>
            <person name="Nishi S."/>
            <person name="Hori S."/>
            <person name="Arai W."/>
            <person name="Tsubouchi T."/>
            <person name="Morono Y."/>
            <person name="Uchiyama I."/>
            <person name="Ito T."/>
            <person name="Fujiyama A."/>
            <person name="Inagaki F."/>
            <person name="Takami H."/>
        </authorList>
    </citation>
    <scope>NUCLEOTIDE SEQUENCE</scope>
    <source>
        <strain evidence="6">Expedition CK06-06</strain>
    </source>
</reference>
<dbReference type="GO" id="GO:0005507">
    <property type="term" value="F:copper ion binding"/>
    <property type="evidence" value="ECO:0007669"/>
    <property type="project" value="TreeGrafter"/>
</dbReference>
<dbReference type="GO" id="GO:0043682">
    <property type="term" value="F:P-type divalent copper transporter activity"/>
    <property type="evidence" value="ECO:0007669"/>
    <property type="project" value="TreeGrafter"/>
</dbReference>
<keyword evidence="2" id="KW-0812">Transmembrane</keyword>
<dbReference type="GO" id="GO:0005524">
    <property type="term" value="F:ATP binding"/>
    <property type="evidence" value="ECO:0007669"/>
    <property type="project" value="InterPro"/>
</dbReference>
<dbReference type="Gene3D" id="3.40.1110.10">
    <property type="entry name" value="Calcium-transporting ATPase, cytoplasmic domain N"/>
    <property type="match status" value="1"/>
</dbReference>
<comment type="subcellular location">
    <subcellularLocation>
        <location evidence="1">Membrane</location>
    </subcellularLocation>
</comment>
<dbReference type="SUPFAM" id="SSF56784">
    <property type="entry name" value="HAD-like"/>
    <property type="match status" value="1"/>
</dbReference>
<gene>
    <name evidence="6" type="ORF">S01H4_48865</name>
</gene>
<dbReference type="GO" id="GO:0016020">
    <property type="term" value="C:membrane"/>
    <property type="evidence" value="ECO:0007669"/>
    <property type="project" value="UniProtKB-SubCell"/>
</dbReference>
<evidence type="ECO:0000256" key="1">
    <source>
        <dbReference type="ARBA" id="ARBA00004370"/>
    </source>
</evidence>
<evidence type="ECO:0000256" key="4">
    <source>
        <dbReference type="ARBA" id="ARBA00022989"/>
    </source>
</evidence>
<evidence type="ECO:0000256" key="3">
    <source>
        <dbReference type="ARBA" id="ARBA00022967"/>
    </source>
</evidence>
<accession>X1BFR2</accession>
<dbReference type="InterPro" id="IPR023214">
    <property type="entry name" value="HAD_sf"/>
</dbReference>
<comment type="caution">
    <text evidence="6">The sequence shown here is derived from an EMBL/GenBank/DDBJ whole genome shotgun (WGS) entry which is preliminary data.</text>
</comment>
<dbReference type="InterPro" id="IPR001757">
    <property type="entry name" value="P_typ_ATPase"/>
</dbReference>
<dbReference type="PANTHER" id="PTHR43520">
    <property type="entry name" value="ATP7, ISOFORM B"/>
    <property type="match status" value="1"/>
</dbReference>
<sequence length="260" mass="28393">MINFESLSKSYKKEDVLKLAGCVEQNSEHPIAVGIVKALKEQNIKLRKSSKFQIIKGMGVQGKYNAKEIKIVSAKYLEEQNVIIPTNVLENQAETVVFVLVSDELIGFIVLSDQIRPESYQAVQVLKDHGIRVLMITGDSETVAKSVSDKLGLDSYFARVLPHQKLEIIEKLQEEGEVVAMTGDGINDAPALAKADVGIAIGSGTDIAFETADIVLVRSNPMDVLSIISFGKATYQKMIQNLIWATGYNIFAIPLAAGVL</sequence>
<dbReference type="Gene3D" id="3.40.50.1000">
    <property type="entry name" value="HAD superfamily/HAD-like"/>
    <property type="match status" value="1"/>
</dbReference>
<dbReference type="GO" id="GO:0016887">
    <property type="term" value="F:ATP hydrolysis activity"/>
    <property type="evidence" value="ECO:0007669"/>
    <property type="project" value="InterPro"/>
</dbReference>
<feature type="non-terminal residue" evidence="6">
    <location>
        <position position="260"/>
    </location>
</feature>
<keyword evidence="4" id="KW-1133">Transmembrane helix</keyword>
<dbReference type="AlphaFoldDB" id="X1BFR2"/>
<name>X1BFR2_9ZZZZ</name>
<evidence type="ECO:0008006" key="7">
    <source>
        <dbReference type="Google" id="ProtNLM"/>
    </source>
</evidence>
<dbReference type="EMBL" id="BART01027579">
    <property type="protein sequence ID" value="GAG94784.1"/>
    <property type="molecule type" value="Genomic_DNA"/>
</dbReference>
<dbReference type="PRINTS" id="PR00119">
    <property type="entry name" value="CATATPASE"/>
</dbReference>
<evidence type="ECO:0000256" key="5">
    <source>
        <dbReference type="ARBA" id="ARBA00023136"/>
    </source>
</evidence>
<evidence type="ECO:0000313" key="6">
    <source>
        <dbReference type="EMBL" id="GAG94784.1"/>
    </source>
</evidence>
<organism evidence="6">
    <name type="scientific">marine sediment metagenome</name>
    <dbReference type="NCBI Taxonomy" id="412755"/>
    <lineage>
        <taxon>unclassified sequences</taxon>
        <taxon>metagenomes</taxon>
        <taxon>ecological metagenomes</taxon>
    </lineage>
</organism>
<keyword evidence="3" id="KW-1278">Translocase</keyword>
<dbReference type="Pfam" id="PF00702">
    <property type="entry name" value="Hydrolase"/>
    <property type="match status" value="1"/>
</dbReference>
<dbReference type="InterPro" id="IPR036412">
    <property type="entry name" value="HAD-like_sf"/>
</dbReference>